<dbReference type="RefSeq" id="WP_058987454.1">
    <property type="nucleotide sequence ID" value="NZ_LN606600.1"/>
</dbReference>
<dbReference type="PATRIC" id="fig|446692.3.peg.1308"/>
<sequence>MNTSAMPSSYDVDSLVSQMTIDEKIDMIGGFNMWKTRPIERLGLPSITMTDGTYGVRYSVKQIDKNERGGENLDSFLGVVNRKADDVQTAWGQMKPATCFPNGSSLACSWDTDLATQLGEALGKECRNLGVHLLLGPGINIRRTPLAGRAYEYYSEDPVLSADLAAAVINGIQKYGVGTSLKHFVCNDSEVERTTMDSIVEERALREIYLLAFERAIAKSNPWSVMTSYNRVNGEQTAQSAHLINGVLRNDWGYSGTVIADWHGIKDRGASILAGNDLDMPESPIRKADLKRDLADGRVNLSALDTACANVIRLVLRCHASKMNNVQYTEQQHHVLSRKFAEESIVLLKNDNKCLPLSAERLRKVVILGKEALEPVIQGSGCATTTPTQVDIPFDEISSYCSSETQVVWLLGTAPEPKACVQLKSEALTACLDADIVILFAAPPVGYDGEGSDRSDLNLAPGYDDLITTLGQAERPYKLIVILSNPDAVAMPWVEHVDAVLDTFFSGQGMGRAVANILFGKTVPSGKLTTTFPVKKEDIPGYLSYPGENGRHYYSEGCFVGYRYFDARDSQPLFPFGFGLSYTTFEYSDLILSKNEILPLQGLDISFNITNTGLYEGKEIAQVYLRGEKCRLKRCKRDLRGFCKISLKPGETKRVTITLESRDFEVYDTERQKWLLDNGTLWVDVGASSRDIRLSQRLKCIPGVNYARKMTFDLQPVFVFENPVAVKILSRYMMEQLNVDKEACLQILEHGRNSFIGIFATLERRLQIDIPSDTRQELVDQINAEMNEVEKKAYS</sequence>
<reference evidence="8" key="1">
    <citation type="submission" date="2014-09" db="EMBL/GenBank/DDBJ databases">
        <authorList>
            <person name="Illeghems K.G."/>
        </authorList>
    </citation>
    <scope>NUCLEOTIDE SEQUENCE [LARGE SCALE GENOMIC DNA]</scope>
    <source>
        <strain evidence="8">108B</strain>
    </source>
</reference>
<dbReference type="InterPro" id="IPR001764">
    <property type="entry name" value="Glyco_hydro_3_N"/>
</dbReference>
<dbReference type="InterPro" id="IPR026891">
    <property type="entry name" value="Fn3-like"/>
</dbReference>
<dbReference type="PANTHER" id="PTHR42715">
    <property type="entry name" value="BETA-GLUCOSIDASE"/>
    <property type="match status" value="1"/>
</dbReference>
<dbReference type="GeneID" id="34782389"/>
<proteinExistence type="inferred from homology"/>
<dbReference type="Pfam" id="PF14310">
    <property type="entry name" value="Fn3-like"/>
    <property type="match status" value="1"/>
</dbReference>
<dbReference type="SUPFAM" id="SSF52279">
    <property type="entry name" value="Beta-D-glucan exohydrolase, C-terminal domain"/>
    <property type="match status" value="1"/>
</dbReference>
<accession>A0A0U5ES75</accession>
<gene>
    <name evidence="7" type="ORF">ASN_1302</name>
</gene>
<evidence type="ECO:0000256" key="4">
    <source>
        <dbReference type="ARBA" id="ARBA00032194"/>
    </source>
</evidence>
<dbReference type="PRINTS" id="PR00133">
    <property type="entry name" value="GLHYDRLASE3"/>
</dbReference>
<dbReference type="SUPFAM" id="SSF51445">
    <property type="entry name" value="(Trans)glycosidases"/>
    <property type="match status" value="1"/>
</dbReference>
<dbReference type="InterPro" id="IPR017853">
    <property type="entry name" value="GH"/>
</dbReference>
<dbReference type="PANTHER" id="PTHR42715:SF10">
    <property type="entry name" value="BETA-GLUCOSIDASE"/>
    <property type="match status" value="1"/>
</dbReference>
<dbReference type="InterPro" id="IPR036881">
    <property type="entry name" value="Glyco_hydro_3_C_sf"/>
</dbReference>
<organism evidence="7 8">
    <name type="scientific">Acetobacter senegalensis</name>
    <dbReference type="NCBI Taxonomy" id="446692"/>
    <lineage>
        <taxon>Bacteria</taxon>
        <taxon>Pseudomonadati</taxon>
        <taxon>Pseudomonadota</taxon>
        <taxon>Alphaproteobacteria</taxon>
        <taxon>Acetobacterales</taxon>
        <taxon>Acetobacteraceae</taxon>
        <taxon>Acetobacter</taxon>
    </lineage>
</organism>
<dbReference type="Pfam" id="PF00933">
    <property type="entry name" value="Glyco_hydro_3"/>
    <property type="match status" value="1"/>
</dbReference>
<dbReference type="FunFam" id="2.60.40.10:FF:000495">
    <property type="entry name" value="Periplasmic beta-glucosidase"/>
    <property type="match status" value="1"/>
</dbReference>
<keyword evidence="8" id="KW-1185">Reference proteome</keyword>
<dbReference type="GO" id="GO:0008422">
    <property type="term" value="F:beta-glucosidase activity"/>
    <property type="evidence" value="ECO:0007669"/>
    <property type="project" value="UniProtKB-ARBA"/>
</dbReference>
<evidence type="ECO:0000256" key="2">
    <source>
        <dbReference type="ARBA" id="ARBA00022801"/>
    </source>
</evidence>
<dbReference type="SMART" id="SM01217">
    <property type="entry name" value="Fn3_like"/>
    <property type="match status" value="1"/>
</dbReference>
<dbReference type="InterPro" id="IPR036962">
    <property type="entry name" value="Glyco_hydro_3_N_sf"/>
</dbReference>
<evidence type="ECO:0000256" key="3">
    <source>
        <dbReference type="ARBA" id="ARBA00031448"/>
    </source>
</evidence>
<dbReference type="Pfam" id="PF01915">
    <property type="entry name" value="Glyco_hydro_3_C"/>
    <property type="match status" value="1"/>
</dbReference>
<dbReference type="Gene3D" id="2.60.40.10">
    <property type="entry name" value="Immunoglobulins"/>
    <property type="match status" value="1"/>
</dbReference>
<keyword evidence="7" id="KW-0326">Glycosidase</keyword>
<evidence type="ECO:0000259" key="6">
    <source>
        <dbReference type="SMART" id="SM01217"/>
    </source>
</evidence>
<dbReference type="AlphaFoldDB" id="A0A0U5ES75"/>
<evidence type="ECO:0000256" key="5">
    <source>
        <dbReference type="ARBA" id="ARBA00032594"/>
    </source>
</evidence>
<evidence type="ECO:0000256" key="1">
    <source>
        <dbReference type="ARBA" id="ARBA00005336"/>
    </source>
</evidence>
<evidence type="ECO:0000313" key="7">
    <source>
        <dbReference type="EMBL" id="CEF40668.1"/>
    </source>
</evidence>
<dbReference type="InterPro" id="IPR002772">
    <property type="entry name" value="Glyco_hydro_3_C"/>
</dbReference>
<keyword evidence="2 7" id="KW-0378">Hydrolase</keyword>
<feature type="domain" description="Fibronectin type III-like" evidence="6">
    <location>
        <begin position="619"/>
        <end position="689"/>
    </location>
</feature>
<dbReference type="Gene3D" id="3.20.20.300">
    <property type="entry name" value="Glycoside hydrolase, family 3, N-terminal domain"/>
    <property type="match status" value="2"/>
</dbReference>
<dbReference type="GO" id="GO:0005975">
    <property type="term" value="P:carbohydrate metabolic process"/>
    <property type="evidence" value="ECO:0007669"/>
    <property type="project" value="InterPro"/>
</dbReference>
<dbReference type="KEGG" id="asz:ASN_1302"/>
<comment type="similarity">
    <text evidence="1">Belongs to the glycosyl hydrolase 3 family.</text>
</comment>
<dbReference type="InterPro" id="IPR050288">
    <property type="entry name" value="Cellulose_deg_GH3"/>
</dbReference>
<dbReference type="EMBL" id="LN606600">
    <property type="protein sequence ID" value="CEF40668.1"/>
    <property type="molecule type" value="Genomic_DNA"/>
</dbReference>
<dbReference type="InterPro" id="IPR013783">
    <property type="entry name" value="Ig-like_fold"/>
</dbReference>
<evidence type="ECO:0000313" key="8">
    <source>
        <dbReference type="Proteomes" id="UP000056109"/>
    </source>
</evidence>
<protein>
    <recommendedName>
        <fullName evidence="5">Beta-D-glucoside glucohydrolase</fullName>
    </recommendedName>
    <alternativeName>
        <fullName evidence="3">Cellobiase</fullName>
    </alternativeName>
    <alternativeName>
        <fullName evidence="4">Gentiobiase</fullName>
    </alternativeName>
</protein>
<dbReference type="Proteomes" id="UP000056109">
    <property type="component" value="Chromosome I"/>
</dbReference>
<name>A0A0U5ES75_9PROT</name>
<dbReference type="Gene3D" id="3.40.50.1700">
    <property type="entry name" value="Glycoside hydrolase family 3 C-terminal domain"/>
    <property type="match status" value="2"/>
</dbReference>